<evidence type="ECO:0000313" key="5">
    <source>
        <dbReference type="RefSeq" id="XP_015036697.2"/>
    </source>
</evidence>
<feature type="region of interest" description="Disordered" evidence="1">
    <location>
        <begin position="356"/>
        <end position="417"/>
    </location>
</feature>
<feature type="compositionally biased region" description="Polar residues" evidence="1">
    <location>
        <begin position="361"/>
        <end position="372"/>
    </location>
</feature>
<evidence type="ECO:0000313" key="3">
    <source>
        <dbReference type="Proteomes" id="UP000001819"/>
    </source>
</evidence>
<dbReference type="InterPro" id="IPR045323">
    <property type="entry name" value="CCDC34"/>
</dbReference>
<protein>
    <submittedName>
        <fullName evidence="4 5">Stress response protein nst1</fullName>
    </submittedName>
</protein>
<reference evidence="4 5" key="1">
    <citation type="submission" date="2025-04" db="UniProtKB">
        <authorList>
            <consortium name="RefSeq"/>
        </authorList>
    </citation>
    <scope>IDENTIFICATION</scope>
    <source>
        <strain evidence="4 5">MV-25-SWS-2005</strain>
        <tissue evidence="4 5">Whole body</tissue>
    </source>
</reference>
<sequence length="477" mass="54955">MAFQARRDKMGKVVDRQDLSGLHQNLHEMSDEDSIVGSNRSSAPTVRFLGRKKVVMDAETNSDEEQDTDTSSHTMVGHHKASDSDKFLDGDSDSILKFCQELEEEESRVRLAGLTLDADDVDSLQNCYKDSPRPNVEGGLEEDSQSVCSCESGSFGRAESIGDFSDILKPTFIPGKHIFIDRLQIRNSHIDADSASLSSYNSCSLGSDSGRSYIQRNATEEDMRLLEASSGRELMTSRTYNMETSSQSTCSWNRAYGPAFQASEGRSNYLPSLSLVSSHSDCSTFYKSLEESKERNSLKFEKWKQLKADQMQKKLLAAKREREQREREMAERAEKSKKKYDEWCLRKEQQKLREKKRLLQVSETTRSGSQRPVSLRKESPEEVKERIKEWERRKMEQQQRERDRLRREREHREEEEKKRIELAEAAYTKWMETIQSRPMPVPLNQGFATLRGTVSDIFINPNKWESSTDPTEDDRCL</sequence>
<feature type="domain" description="Coiled-coil" evidence="2">
    <location>
        <begin position="299"/>
        <end position="464"/>
    </location>
</feature>
<feature type="compositionally biased region" description="Basic and acidic residues" evidence="1">
    <location>
        <begin position="375"/>
        <end position="417"/>
    </location>
</feature>
<keyword evidence="3" id="KW-1185">Reference proteome</keyword>
<evidence type="ECO:0000259" key="2">
    <source>
        <dbReference type="Pfam" id="PF13904"/>
    </source>
</evidence>
<dbReference type="Pfam" id="PF13904">
    <property type="entry name" value="CCDC34"/>
    <property type="match status" value="1"/>
</dbReference>
<dbReference type="KEGG" id="dpo:4816524"/>
<dbReference type="RefSeq" id="XP_015036697.2">
    <property type="nucleotide sequence ID" value="XM_015181211.2"/>
</dbReference>
<accession>A0A6I8UIL3</accession>
<gene>
    <name evidence="4 5" type="primary">LOC4816524</name>
</gene>
<dbReference type="PANTHER" id="PTHR23247">
    <property type="entry name" value="NY-REN-41 ANTIGEN L15 -RELATED"/>
    <property type="match status" value="1"/>
</dbReference>
<proteinExistence type="predicted"/>
<name>A0A6I8UIL3_DROPS</name>
<evidence type="ECO:0000256" key="1">
    <source>
        <dbReference type="SAM" id="MobiDB-lite"/>
    </source>
</evidence>
<dbReference type="RefSeq" id="XP_001356079.3">
    <property type="nucleotide sequence ID" value="XM_001356043.4"/>
</dbReference>
<organism evidence="3 4">
    <name type="scientific">Drosophila pseudoobscura pseudoobscura</name>
    <name type="common">Fruit fly</name>
    <dbReference type="NCBI Taxonomy" id="46245"/>
    <lineage>
        <taxon>Eukaryota</taxon>
        <taxon>Metazoa</taxon>
        <taxon>Ecdysozoa</taxon>
        <taxon>Arthropoda</taxon>
        <taxon>Hexapoda</taxon>
        <taxon>Insecta</taxon>
        <taxon>Pterygota</taxon>
        <taxon>Neoptera</taxon>
        <taxon>Endopterygota</taxon>
        <taxon>Diptera</taxon>
        <taxon>Brachycera</taxon>
        <taxon>Muscomorpha</taxon>
        <taxon>Ephydroidea</taxon>
        <taxon>Drosophilidae</taxon>
        <taxon>Drosophila</taxon>
        <taxon>Sophophora</taxon>
    </lineage>
</organism>
<dbReference type="AlphaFoldDB" id="A0A6I8UIL3"/>
<feature type="region of interest" description="Disordered" evidence="1">
    <location>
        <begin position="29"/>
        <end position="84"/>
    </location>
</feature>
<dbReference type="PANTHER" id="PTHR23247:SF2">
    <property type="entry name" value="COILED-COIL DOMAIN-CONTAINING PROTEIN 34"/>
    <property type="match status" value="1"/>
</dbReference>
<evidence type="ECO:0000313" key="4">
    <source>
        <dbReference type="RefSeq" id="XP_001356079.3"/>
    </source>
</evidence>
<dbReference type="Proteomes" id="UP000001819">
    <property type="component" value="Chromosome 4"/>
</dbReference>
<dbReference type="InterPro" id="IPR025259">
    <property type="entry name" value="CCDC34/181"/>
</dbReference>